<dbReference type="InterPro" id="IPR013922">
    <property type="entry name" value="Cyclin_PHO80-like"/>
</dbReference>
<evidence type="ECO:0000313" key="2">
    <source>
        <dbReference type="Proteomes" id="UP001360560"/>
    </source>
</evidence>
<dbReference type="SUPFAM" id="SSF47954">
    <property type="entry name" value="Cyclin-like"/>
    <property type="match status" value="1"/>
</dbReference>
<dbReference type="AlphaFoldDB" id="A0AAV5QNW0"/>
<keyword evidence="2" id="KW-1185">Reference proteome</keyword>
<dbReference type="GO" id="GO:0005634">
    <property type="term" value="C:nucleus"/>
    <property type="evidence" value="ECO:0007669"/>
    <property type="project" value="TreeGrafter"/>
</dbReference>
<dbReference type="EMBL" id="BTFZ01000011">
    <property type="protein sequence ID" value="GMM36458.1"/>
    <property type="molecule type" value="Genomic_DNA"/>
</dbReference>
<dbReference type="InterPro" id="IPR036915">
    <property type="entry name" value="Cyclin-like_sf"/>
</dbReference>
<dbReference type="GO" id="GO:0016538">
    <property type="term" value="F:cyclin-dependent protein serine/threonine kinase regulator activity"/>
    <property type="evidence" value="ECO:0007669"/>
    <property type="project" value="TreeGrafter"/>
</dbReference>
<gene>
    <name evidence="1" type="ORF">DASC09_037830</name>
</gene>
<accession>A0AAV5QNW0</accession>
<dbReference type="GO" id="GO:0000307">
    <property type="term" value="C:cyclin-dependent protein kinase holoenzyme complex"/>
    <property type="evidence" value="ECO:0007669"/>
    <property type="project" value="UniProtKB-ARBA"/>
</dbReference>
<evidence type="ECO:0000313" key="1">
    <source>
        <dbReference type="EMBL" id="GMM36458.1"/>
    </source>
</evidence>
<dbReference type="PANTHER" id="PTHR15615:SF36">
    <property type="entry name" value="PHO85 CYCLIN-5"/>
    <property type="match status" value="1"/>
</dbReference>
<protein>
    <submittedName>
        <fullName evidence="1">Pcl5 protein</fullName>
    </submittedName>
</protein>
<dbReference type="CDD" id="cd20557">
    <property type="entry name" value="CYCLIN_ScPCL1-like"/>
    <property type="match status" value="1"/>
</dbReference>
<dbReference type="GeneID" id="90074433"/>
<dbReference type="Pfam" id="PF08613">
    <property type="entry name" value="Cyclin"/>
    <property type="match status" value="1"/>
</dbReference>
<reference evidence="1 2" key="1">
    <citation type="journal article" date="2023" name="Elife">
        <title>Identification of key yeast species and microbe-microbe interactions impacting larval growth of Drosophila in the wild.</title>
        <authorList>
            <person name="Mure A."/>
            <person name="Sugiura Y."/>
            <person name="Maeda R."/>
            <person name="Honda K."/>
            <person name="Sakurai N."/>
            <person name="Takahashi Y."/>
            <person name="Watada M."/>
            <person name="Katoh T."/>
            <person name="Gotoh A."/>
            <person name="Gotoh Y."/>
            <person name="Taniguchi I."/>
            <person name="Nakamura K."/>
            <person name="Hayashi T."/>
            <person name="Katayama T."/>
            <person name="Uemura T."/>
            <person name="Hattori Y."/>
        </authorList>
    </citation>
    <scope>NUCLEOTIDE SEQUENCE [LARGE SCALE GENOMIC DNA]</scope>
    <source>
        <strain evidence="1 2">SC-9</strain>
    </source>
</reference>
<dbReference type="Gene3D" id="1.10.472.10">
    <property type="entry name" value="Cyclin-like"/>
    <property type="match status" value="1"/>
</dbReference>
<comment type="caution">
    <text evidence="1">The sequence shown here is derived from an EMBL/GenBank/DDBJ whole genome shotgun (WGS) entry which is preliminary data.</text>
</comment>
<dbReference type="PANTHER" id="PTHR15615">
    <property type="match status" value="1"/>
</dbReference>
<organism evidence="1 2">
    <name type="scientific">Saccharomycopsis crataegensis</name>
    <dbReference type="NCBI Taxonomy" id="43959"/>
    <lineage>
        <taxon>Eukaryota</taxon>
        <taxon>Fungi</taxon>
        <taxon>Dikarya</taxon>
        <taxon>Ascomycota</taxon>
        <taxon>Saccharomycotina</taxon>
        <taxon>Saccharomycetes</taxon>
        <taxon>Saccharomycopsidaceae</taxon>
        <taxon>Saccharomycopsis</taxon>
    </lineage>
</organism>
<name>A0AAV5QNW0_9ASCO</name>
<dbReference type="GO" id="GO:0019901">
    <property type="term" value="F:protein kinase binding"/>
    <property type="evidence" value="ECO:0007669"/>
    <property type="project" value="InterPro"/>
</dbReference>
<proteinExistence type="predicted"/>
<sequence length="263" mass="29586">MIQPSSASASDLVASTSPQDLFKKAKASAESKQTLVNSLVCSTSILLSTLWADFDTSSASDSLNALNTFIISSLRRSRSSNLTLQVALYYLVRLSNHIKACILKKFHNKHLYNAKSKTKANVLLCKKRTFLTCLILASKFVQDKNYSMKSWSIISGLPVKELVHNETVVLNHLSFNLYVKGEVFTEWSSIISYFIMMFSKSNSTSTLIKPQQQTSLNKINSQWKLIIDNLDPTFKLSKSINYFNLLVSNLQNLESAPIFIESY</sequence>
<dbReference type="Proteomes" id="UP001360560">
    <property type="component" value="Unassembled WGS sequence"/>
</dbReference>
<dbReference type="RefSeq" id="XP_064853454.1">
    <property type="nucleotide sequence ID" value="XM_064997382.1"/>
</dbReference>